<protein>
    <submittedName>
        <fullName evidence="2">Uncharacterized protein</fullName>
    </submittedName>
</protein>
<dbReference type="Proteomes" id="UP000185210">
    <property type="component" value="Unassembled WGS sequence"/>
</dbReference>
<evidence type="ECO:0000313" key="5">
    <source>
        <dbReference type="Proteomes" id="UP000185210"/>
    </source>
</evidence>
<feature type="transmembrane region" description="Helical" evidence="1">
    <location>
        <begin position="21"/>
        <end position="40"/>
    </location>
</feature>
<dbReference type="EMBL" id="FSHM01000002">
    <property type="protein sequence ID" value="SIA50807.1"/>
    <property type="molecule type" value="Genomic_DNA"/>
</dbReference>
<evidence type="ECO:0000256" key="1">
    <source>
        <dbReference type="SAM" id="Phobius"/>
    </source>
</evidence>
<accession>A0A1N0SPW9</accession>
<dbReference type="EMBL" id="FSQE01000017">
    <property type="protein sequence ID" value="SIN50559.1"/>
    <property type="molecule type" value="Genomic_DNA"/>
</dbReference>
<evidence type="ECO:0000313" key="3">
    <source>
        <dbReference type="EMBL" id="SIN50559.1"/>
    </source>
</evidence>
<feature type="transmembrane region" description="Helical" evidence="1">
    <location>
        <begin position="52"/>
        <end position="77"/>
    </location>
</feature>
<evidence type="ECO:0000313" key="4">
    <source>
        <dbReference type="Proteomes" id="UP000184831"/>
    </source>
</evidence>
<feature type="transmembrane region" description="Helical" evidence="1">
    <location>
        <begin position="145"/>
        <end position="165"/>
    </location>
</feature>
<gene>
    <name evidence="2" type="ORF">SAMEA2070301_01255</name>
    <name evidence="3" type="ORF">SAMEA2152244_04915</name>
</gene>
<keyword evidence="1" id="KW-0812">Transmembrane</keyword>
<sequence length="214" mass="23513">MTSISNETEDERAAKAGIRMLTGIGGLILLFALANLDYVPRIIRFKQVHPDLFWWTAAITGINAAIILLAAVVLWNCPPRPLIPDNRLTVRVKQIAKFLVGATTFGLAAFWGALAGAMMPSPEKGVTHDEMNHLLGQIVGEPLKFMTMLALVGMVLALCLDLYVVGRERRKSIFRGLRPVLAWLCTQLTSPRVIGTVSYLSLAMITWCGTLPRT</sequence>
<keyword evidence="1" id="KW-0472">Membrane</keyword>
<dbReference type="Proteomes" id="UP000184831">
    <property type="component" value="Unassembled WGS sequence"/>
</dbReference>
<evidence type="ECO:0000313" key="2">
    <source>
        <dbReference type="EMBL" id="SIA50807.1"/>
    </source>
</evidence>
<comment type="caution">
    <text evidence="2">The sequence shown here is derived from an EMBL/GenBank/DDBJ whole genome shotgun (WGS) entry which is preliminary data.</text>
</comment>
<dbReference type="AlphaFoldDB" id="A0A1N0SPW9"/>
<reference evidence="4 5" key="1">
    <citation type="submission" date="2016-11" db="EMBL/GenBank/DDBJ databases">
        <authorList>
            <consortium name="Pathogen Informatics"/>
        </authorList>
    </citation>
    <scope>NUCLEOTIDE SEQUENCE [LARGE SCALE GENOMIC DNA]</scope>
    <source>
        <strain evidence="2 5">104</strain>
        <strain evidence="3 4">696</strain>
    </source>
</reference>
<proteinExistence type="predicted"/>
<dbReference type="RefSeq" id="WP_005115099.1">
    <property type="nucleotide sequence ID" value="NZ_AP028613.1"/>
</dbReference>
<feature type="transmembrane region" description="Helical" evidence="1">
    <location>
        <begin position="98"/>
        <end position="119"/>
    </location>
</feature>
<organism evidence="2 5">
    <name type="scientific">Mycobacteroides abscessus subsp. abscessus</name>
    <dbReference type="NCBI Taxonomy" id="1185650"/>
    <lineage>
        <taxon>Bacteria</taxon>
        <taxon>Bacillati</taxon>
        <taxon>Actinomycetota</taxon>
        <taxon>Actinomycetes</taxon>
        <taxon>Mycobacteriales</taxon>
        <taxon>Mycobacteriaceae</taxon>
        <taxon>Mycobacteroides</taxon>
        <taxon>Mycobacteroides abscessus</taxon>
    </lineage>
</organism>
<dbReference type="GeneID" id="93377726"/>
<name>A0A1N0SPW9_9MYCO</name>
<keyword evidence="1" id="KW-1133">Transmembrane helix</keyword>